<dbReference type="Proteomes" id="UP000053095">
    <property type="component" value="Unassembled WGS sequence"/>
</dbReference>
<evidence type="ECO:0008006" key="3">
    <source>
        <dbReference type="Google" id="ProtNLM"/>
    </source>
</evidence>
<sequence length="317" mass="36908">METIEEKIDPLTSFDFTSTDAIRYRPYESMTHVAMGIKKISKSEWIRVDRGYLDRIAERKDTMRKYPEDVFGTNGIVNPAIEELFREIIITLLPVRFPTMFKIKRGVFHNLATKESYQLEGINHMEMLRILGENVEEDFYIMCPDGHGEWRLQGYIACFPGGFLSPSRVGMSMRQIHQPVPGYEQRIGKGVDRFMQQLEPGTYVERMNWSLQVDGQDLFRTDGNNYYPEQGRTLPSQSQKVDIDISWLRVEHQTLNCLHHSRAIVFCVRTYMTSLADIRKEGSGPRLADAIESMPEKLGDYKKRPFWSRDVLAYLRS</sequence>
<accession>A0A6V8HTT7</accession>
<reference evidence="2" key="1">
    <citation type="journal article" date="2015" name="Genome Announc.">
        <title>Draft genome sequence of Talaromyces cellulolyticus strain Y-94, a source of lignocellulosic biomass-degrading enzymes.</title>
        <authorList>
            <person name="Fujii T."/>
            <person name="Koike H."/>
            <person name="Sawayama S."/>
            <person name="Yano S."/>
            <person name="Inoue H."/>
        </authorList>
    </citation>
    <scope>NUCLEOTIDE SEQUENCE [LARGE SCALE GENOMIC DNA]</scope>
    <source>
        <strain evidence="2">Y-94</strain>
    </source>
</reference>
<gene>
    <name evidence="1" type="ORF">TCE0_060f19271</name>
</gene>
<protein>
    <recommendedName>
        <fullName evidence="3">DUF3445 domain-containing protein</fullName>
    </recommendedName>
</protein>
<dbReference type="Pfam" id="PF11927">
    <property type="entry name" value="HODM_asu-like"/>
    <property type="match status" value="1"/>
</dbReference>
<evidence type="ECO:0000313" key="2">
    <source>
        <dbReference type="Proteomes" id="UP000053095"/>
    </source>
</evidence>
<dbReference type="AlphaFoldDB" id="A0A6V8HTT7"/>
<evidence type="ECO:0000313" key="1">
    <source>
        <dbReference type="EMBL" id="GAM44001.1"/>
    </source>
</evidence>
<comment type="caution">
    <text evidence="1">The sequence shown here is derived from an EMBL/GenBank/DDBJ whole genome shotgun (WGS) entry which is preliminary data.</text>
</comment>
<name>A0A6V8HTT7_TALPI</name>
<keyword evidence="2" id="KW-1185">Reference proteome</keyword>
<dbReference type="EMBL" id="DF933856">
    <property type="protein sequence ID" value="GAM44001.1"/>
    <property type="molecule type" value="Genomic_DNA"/>
</dbReference>
<dbReference type="InterPro" id="IPR021848">
    <property type="entry name" value="HODM_asu-like"/>
</dbReference>
<organism evidence="1 2">
    <name type="scientific">Talaromyces pinophilus</name>
    <name type="common">Penicillium pinophilum</name>
    <dbReference type="NCBI Taxonomy" id="128442"/>
    <lineage>
        <taxon>Eukaryota</taxon>
        <taxon>Fungi</taxon>
        <taxon>Dikarya</taxon>
        <taxon>Ascomycota</taxon>
        <taxon>Pezizomycotina</taxon>
        <taxon>Eurotiomycetes</taxon>
        <taxon>Eurotiomycetidae</taxon>
        <taxon>Eurotiales</taxon>
        <taxon>Trichocomaceae</taxon>
        <taxon>Talaromyces</taxon>
        <taxon>Talaromyces sect. Talaromyces</taxon>
    </lineage>
</organism>
<proteinExistence type="predicted"/>